<dbReference type="InterPro" id="IPR031107">
    <property type="entry name" value="Small_HSP"/>
</dbReference>
<evidence type="ECO:0000313" key="6">
    <source>
        <dbReference type="EMBL" id="TFK56713.1"/>
    </source>
</evidence>
<dbReference type="EMBL" id="ML213503">
    <property type="protein sequence ID" value="TFK56713.1"/>
    <property type="molecule type" value="Genomic_DNA"/>
</dbReference>
<evidence type="ECO:0000256" key="2">
    <source>
        <dbReference type="PROSITE-ProRule" id="PRU00285"/>
    </source>
</evidence>
<evidence type="ECO:0000256" key="1">
    <source>
        <dbReference type="ARBA" id="ARBA00023016"/>
    </source>
</evidence>
<organism evidence="6 7">
    <name type="scientific">Heliocybe sulcata</name>
    <dbReference type="NCBI Taxonomy" id="5364"/>
    <lineage>
        <taxon>Eukaryota</taxon>
        <taxon>Fungi</taxon>
        <taxon>Dikarya</taxon>
        <taxon>Basidiomycota</taxon>
        <taxon>Agaricomycotina</taxon>
        <taxon>Agaricomycetes</taxon>
        <taxon>Gloeophyllales</taxon>
        <taxon>Gloeophyllaceae</taxon>
        <taxon>Heliocybe</taxon>
    </lineage>
</organism>
<keyword evidence="7" id="KW-1185">Reference proteome</keyword>
<dbReference type="InterPro" id="IPR008978">
    <property type="entry name" value="HSP20-like_chaperone"/>
</dbReference>
<evidence type="ECO:0000313" key="7">
    <source>
        <dbReference type="Proteomes" id="UP000305948"/>
    </source>
</evidence>
<dbReference type="InterPro" id="IPR007052">
    <property type="entry name" value="CS_dom"/>
</dbReference>
<proteinExistence type="inferred from homology"/>
<accession>A0A5C3NH64</accession>
<dbReference type="Proteomes" id="UP000305948">
    <property type="component" value="Unassembled WGS sequence"/>
</dbReference>
<dbReference type="PROSITE" id="PS01031">
    <property type="entry name" value="SHSP"/>
    <property type="match status" value="1"/>
</dbReference>
<gene>
    <name evidence="6" type="ORF">OE88DRAFT_1650143</name>
</gene>
<dbReference type="InterPro" id="IPR002068">
    <property type="entry name" value="A-crystallin/Hsp20_dom"/>
</dbReference>
<protein>
    <submittedName>
        <fullName evidence="6">HSP20-like chaperone</fullName>
    </submittedName>
</protein>
<feature type="domain" description="CS" evidence="5">
    <location>
        <begin position="1"/>
        <end position="105"/>
    </location>
</feature>
<dbReference type="Gene3D" id="2.60.40.790">
    <property type="match status" value="1"/>
</dbReference>
<dbReference type="PROSITE" id="PS51203">
    <property type="entry name" value="CS"/>
    <property type="match status" value="1"/>
</dbReference>
<sequence length="105" mass="11828">MDLHEDIKQNAVTATFELPGMRKEDVNIDFNNGRLTVSGETKQSTERDESGYAVRERRYGRFSRTLQLPNGVKPEEVKASMENGVLTVTFPRASAEQTPRRIAVS</sequence>
<feature type="domain" description="SHSP" evidence="4">
    <location>
        <begin position="1"/>
        <end position="105"/>
    </location>
</feature>
<evidence type="ECO:0000259" key="4">
    <source>
        <dbReference type="PROSITE" id="PS01031"/>
    </source>
</evidence>
<comment type="similarity">
    <text evidence="2 3">Belongs to the small heat shock protein (HSP20) family.</text>
</comment>
<dbReference type="CDD" id="cd06464">
    <property type="entry name" value="ACD_sHsps-like"/>
    <property type="match status" value="1"/>
</dbReference>
<dbReference type="PANTHER" id="PTHR11527">
    <property type="entry name" value="HEAT-SHOCK PROTEIN 20 FAMILY MEMBER"/>
    <property type="match status" value="1"/>
</dbReference>
<reference evidence="6 7" key="1">
    <citation type="journal article" date="2019" name="Nat. Ecol. Evol.">
        <title>Megaphylogeny resolves global patterns of mushroom evolution.</title>
        <authorList>
            <person name="Varga T."/>
            <person name="Krizsan K."/>
            <person name="Foldi C."/>
            <person name="Dima B."/>
            <person name="Sanchez-Garcia M."/>
            <person name="Sanchez-Ramirez S."/>
            <person name="Szollosi G.J."/>
            <person name="Szarkandi J.G."/>
            <person name="Papp V."/>
            <person name="Albert L."/>
            <person name="Andreopoulos W."/>
            <person name="Angelini C."/>
            <person name="Antonin V."/>
            <person name="Barry K.W."/>
            <person name="Bougher N.L."/>
            <person name="Buchanan P."/>
            <person name="Buyck B."/>
            <person name="Bense V."/>
            <person name="Catcheside P."/>
            <person name="Chovatia M."/>
            <person name="Cooper J."/>
            <person name="Damon W."/>
            <person name="Desjardin D."/>
            <person name="Finy P."/>
            <person name="Geml J."/>
            <person name="Haridas S."/>
            <person name="Hughes K."/>
            <person name="Justo A."/>
            <person name="Karasinski D."/>
            <person name="Kautmanova I."/>
            <person name="Kiss B."/>
            <person name="Kocsube S."/>
            <person name="Kotiranta H."/>
            <person name="LaButti K.M."/>
            <person name="Lechner B.E."/>
            <person name="Liimatainen K."/>
            <person name="Lipzen A."/>
            <person name="Lukacs Z."/>
            <person name="Mihaltcheva S."/>
            <person name="Morgado L.N."/>
            <person name="Niskanen T."/>
            <person name="Noordeloos M.E."/>
            <person name="Ohm R.A."/>
            <person name="Ortiz-Santana B."/>
            <person name="Ovrebo C."/>
            <person name="Racz N."/>
            <person name="Riley R."/>
            <person name="Savchenko A."/>
            <person name="Shiryaev A."/>
            <person name="Soop K."/>
            <person name="Spirin V."/>
            <person name="Szebenyi C."/>
            <person name="Tomsovsky M."/>
            <person name="Tulloss R.E."/>
            <person name="Uehling J."/>
            <person name="Grigoriev I.V."/>
            <person name="Vagvolgyi C."/>
            <person name="Papp T."/>
            <person name="Martin F.M."/>
            <person name="Miettinen O."/>
            <person name="Hibbett D.S."/>
            <person name="Nagy L.G."/>
        </authorList>
    </citation>
    <scope>NUCLEOTIDE SEQUENCE [LARGE SCALE GENOMIC DNA]</scope>
    <source>
        <strain evidence="6 7">OMC1185</strain>
    </source>
</reference>
<dbReference type="Pfam" id="PF00011">
    <property type="entry name" value="HSP20"/>
    <property type="match status" value="1"/>
</dbReference>
<evidence type="ECO:0000259" key="5">
    <source>
        <dbReference type="PROSITE" id="PS51203"/>
    </source>
</evidence>
<name>A0A5C3NH64_9AGAM</name>
<keyword evidence="1" id="KW-0346">Stress response</keyword>
<dbReference type="OrthoDB" id="1431247at2759"/>
<evidence type="ECO:0000256" key="3">
    <source>
        <dbReference type="RuleBase" id="RU003616"/>
    </source>
</evidence>
<dbReference type="STRING" id="5364.A0A5C3NH64"/>
<dbReference type="AlphaFoldDB" id="A0A5C3NH64"/>
<dbReference type="SUPFAM" id="SSF49764">
    <property type="entry name" value="HSP20-like chaperones"/>
    <property type="match status" value="1"/>
</dbReference>